<dbReference type="VEuPathDB" id="FungiDB:F503_00655"/>
<dbReference type="HOGENOM" id="CLU_2210767_0_0_1"/>
<dbReference type="PANTHER" id="PTHR11732">
    <property type="entry name" value="ALDO/KETO REDUCTASE"/>
    <property type="match status" value="1"/>
</dbReference>
<dbReference type="EMBL" id="KE148150">
    <property type="protein sequence ID" value="EPE07933.1"/>
    <property type="molecule type" value="Genomic_DNA"/>
</dbReference>
<organism evidence="3 4">
    <name type="scientific">Ophiostoma piceae (strain UAMH 11346)</name>
    <name type="common">Sap stain fungus</name>
    <dbReference type="NCBI Taxonomy" id="1262450"/>
    <lineage>
        <taxon>Eukaryota</taxon>
        <taxon>Fungi</taxon>
        <taxon>Dikarya</taxon>
        <taxon>Ascomycota</taxon>
        <taxon>Pezizomycotina</taxon>
        <taxon>Sordariomycetes</taxon>
        <taxon>Sordariomycetidae</taxon>
        <taxon>Ophiostomatales</taxon>
        <taxon>Ophiostomataceae</taxon>
        <taxon>Ophiostoma</taxon>
    </lineage>
</organism>
<evidence type="ECO:0000313" key="3">
    <source>
        <dbReference type="EMBL" id="EPE07933.1"/>
    </source>
</evidence>
<proteinExistence type="predicted"/>
<keyword evidence="4" id="KW-1185">Reference proteome</keyword>
<dbReference type="Proteomes" id="UP000016923">
    <property type="component" value="Unassembled WGS sequence"/>
</dbReference>
<name>S3CN18_OPHP1</name>
<sequence length="107" mass="11492">MEAFVGSQCHSIGVSNFTQKTPATILEAATIPPVLNQVELHALNLNCALVPWCKEHGIQIVNIAADHSIGTAVVSLLEVVQRSIAVISKSATPSRIEANIRLVTLRR</sequence>
<dbReference type="Gene3D" id="3.20.20.100">
    <property type="entry name" value="NADP-dependent oxidoreductase domain"/>
    <property type="match status" value="1"/>
</dbReference>
<evidence type="ECO:0000256" key="1">
    <source>
        <dbReference type="ARBA" id="ARBA00023002"/>
    </source>
</evidence>
<feature type="domain" description="NADP-dependent oxidoreductase" evidence="2">
    <location>
        <begin position="9"/>
        <end position="63"/>
    </location>
</feature>
<dbReference type="InterPro" id="IPR023210">
    <property type="entry name" value="NADP_OxRdtase_dom"/>
</dbReference>
<accession>S3CN18</accession>
<evidence type="ECO:0000259" key="2">
    <source>
        <dbReference type="Pfam" id="PF00248"/>
    </source>
</evidence>
<gene>
    <name evidence="3" type="ORF">F503_00655</name>
</gene>
<dbReference type="SUPFAM" id="SSF51430">
    <property type="entry name" value="NAD(P)-linked oxidoreductase"/>
    <property type="match status" value="1"/>
</dbReference>
<reference evidence="3 4" key="1">
    <citation type="journal article" date="2013" name="BMC Genomics">
        <title>The genome and transcriptome of the pine saprophyte Ophiostoma piceae, and a comparison with the bark beetle-associated pine pathogen Grosmannia clavigera.</title>
        <authorList>
            <person name="Haridas S."/>
            <person name="Wang Y."/>
            <person name="Lim L."/>
            <person name="Massoumi Alamouti S."/>
            <person name="Jackman S."/>
            <person name="Docking R."/>
            <person name="Robertson G."/>
            <person name="Birol I."/>
            <person name="Bohlmann J."/>
            <person name="Breuil C."/>
        </authorList>
    </citation>
    <scope>NUCLEOTIDE SEQUENCE [LARGE SCALE GENOMIC DNA]</scope>
    <source>
        <strain evidence="3 4">UAMH 11346</strain>
    </source>
</reference>
<dbReference type="AlphaFoldDB" id="S3CN18"/>
<dbReference type="STRING" id="1262450.S3CN18"/>
<dbReference type="Pfam" id="PF00248">
    <property type="entry name" value="Aldo_ket_red"/>
    <property type="match status" value="1"/>
</dbReference>
<dbReference type="OrthoDB" id="416253at2759"/>
<dbReference type="InterPro" id="IPR036812">
    <property type="entry name" value="NAD(P)_OxRdtase_dom_sf"/>
</dbReference>
<evidence type="ECO:0000313" key="4">
    <source>
        <dbReference type="Proteomes" id="UP000016923"/>
    </source>
</evidence>
<protein>
    <submittedName>
        <fullName evidence="3">Aldo keto reductase</fullName>
    </submittedName>
</protein>
<keyword evidence="1" id="KW-0560">Oxidoreductase</keyword>
<dbReference type="GO" id="GO:0016491">
    <property type="term" value="F:oxidoreductase activity"/>
    <property type="evidence" value="ECO:0007669"/>
    <property type="project" value="UniProtKB-KW"/>
</dbReference>
<dbReference type="InterPro" id="IPR020471">
    <property type="entry name" value="AKR"/>
</dbReference>
<dbReference type="OMA" id="LNCALVP"/>